<organism evidence="1 2">
    <name type="scientific">Clostridium kluyveri (strain ATCC 8527 / DSM 555 / NBRC 12016 / NCIMB 10680 / K1)</name>
    <dbReference type="NCBI Taxonomy" id="431943"/>
    <lineage>
        <taxon>Bacteria</taxon>
        <taxon>Bacillati</taxon>
        <taxon>Bacillota</taxon>
        <taxon>Clostridia</taxon>
        <taxon>Eubacteriales</taxon>
        <taxon>Clostridiaceae</taxon>
        <taxon>Clostridium</taxon>
    </lineage>
</organism>
<dbReference type="STRING" id="431943.CKL_0502"/>
<proteinExistence type="predicted"/>
<keyword evidence="2" id="KW-1185">Reference proteome</keyword>
<dbReference type="InterPro" id="IPR012340">
    <property type="entry name" value="NA-bd_OB-fold"/>
</dbReference>
<dbReference type="AlphaFoldDB" id="A5N5H5"/>
<name>A5N5H5_CLOK5</name>
<evidence type="ECO:0000313" key="1">
    <source>
        <dbReference type="EMBL" id="EDK32556.1"/>
    </source>
</evidence>
<protein>
    <submittedName>
        <fullName evidence="1">Predicted GTPase</fullName>
    </submittedName>
</protein>
<dbReference type="KEGG" id="ckl:CKL_0502"/>
<dbReference type="EMBL" id="CP000673">
    <property type="protein sequence ID" value="EDK32556.1"/>
    <property type="molecule type" value="Genomic_DNA"/>
</dbReference>
<reference evidence="1 2" key="1">
    <citation type="journal article" date="2008" name="Proc. Natl. Acad. Sci. U.S.A.">
        <title>The genome of Clostridium kluyveri, a strict anaerobe with unique metabolic features.</title>
        <authorList>
            <person name="Seedorf H."/>
            <person name="Fricke W.F."/>
            <person name="Veith B."/>
            <person name="Brueggemann H."/>
            <person name="Liesegang H."/>
            <person name="Strittmatter A."/>
            <person name="Miethke M."/>
            <person name="Buckel W."/>
            <person name="Hinderberger J."/>
            <person name="Li F."/>
            <person name="Hagemeier C."/>
            <person name="Thauer R.K."/>
            <person name="Gottschalk G."/>
        </authorList>
    </citation>
    <scope>NUCLEOTIDE SEQUENCE [LARGE SCALE GENOMIC DNA]</scope>
    <source>
        <strain evidence="2">ATCC 8527 / DSM 555 / NCIMB 10680</strain>
    </source>
</reference>
<dbReference type="Proteomes" id="UP000002411">
    <property type="component" value="Chromosome"/>
</dbReference>
<dbReference type="RefSeq" id="WP_011989071.1">
    <property type="nucleotide sequence ID" value="NC_009706.1"/>
</dbReference>
<sequence length="115" mass="13442">MDKINLYNLGLNERYIQETEMYEKYLYIARVSTQYKDMYKIITENGEILAKVSGKLIYSSDSITDYRAVGDWVLVDRTTDINGNAVIHRILSRRSYFERKVSGAKTKDTLQMVKL</sequence>
<dbReference type="SUPFAM" id="SSF50249">
    <property type="entry name" value="Nucleic acid-binding proteins"/>
    <property type="match status" value="1"/>
</dbReference>
<gene>
    <name evidence="1" type="ordered locus">CKL_0502</name>
</gene>
<dbReference type="eggNOG" id="COG1162">
    <property type="taxonomic scope" value="Bacteria"/>
</dbReference>
<accession>A5N5H5</accession>
<evidence type="ECO:0000313" key="2">
    <source>
        <dbReference type="Proteomes" id="UP000002411"/>
    </source>
</evidence>
<dbReference type="HOGENOM" id="CLU_2231950_0_0_9"/>